<gene>
    <name evidence="9" type="primary">gmk</name>
    <name evidence="11" type="ORF">EVB02_03250</name>
</gene>
<protein>
    <recommendedName>
        <fullName evidence="3 9">Guanylate kinase</fullName>
        <ecNumber evidence="2 9">2.7.4.8</ecNumber>
    </recommendedName>
    <alternativeName>
        <fullName evidence="8 9">GMP kinase</fullName>
    </alternativeName>
</protein>
<dbReference type="EC" id="2.7.4.8" evidence="2 9"/>
<evidence type="ECO:0000256" key="2">
    <source>
        <dbReference type="ARBA" id="ARBA00012961"/>
    </source>
</evidence>
<dbReference type="CDD" id="cd00071">
    <property type="entry name" value="GMPK"/>
    <property type="match status" value="1"/>
</dbReference>
<dbReference type="FunFam" id="3.30.63.10:FF:000002">
    <property type="entry name" value="Guanylate kinase 1"/>
    <property type="match status" value="1"/>
</dbReference>
<dbReference type="InterPro" id="IPR020590">
    <property type="entry name" value="Guanylate_kinase_CS"/>
</dbReference>
<evidence type="ECO:0000256" key="3">
    <source>
        <dbReference type="ARBA" id="ARBA00016296"/>
    </source>
</evidence>
<dbReference type="HAMAP" id="MF_00328">
    <property type="entry name" value="Guanylate_kinase"/>
    <property type="match status" value="1"/>
</dbReference>
<accession>A0A520LKU2</accession>
<evidence type="ECO:0000256" key="6">
    <source>
        <dbReference type="ARBA" id="ARBA00022777"/>
    </source>
</evidence>
<dbReference type="NCBIfam" id="TIGR03263">
    <property type="entry name" value="guanyl_kin"/>
    <property type="match status" value="1"/>
</dbReference>
<dbReference type="InterPro" id="IPR017665">
    <property type="entry name" value="Guanylate_kinase"/>
</dbReference>
<evidence type="ECO:0000256" key="8">
    <source>
        <dbReference type="ARBA" id="ARBA00030128"/>
    </source>
</evidence>
<keyword evidence="6 9" id="KW-0418">Kinase</keyword>
<evidence type="ECO:0000256" key="4">
    <source>
        <dbReference type="ARBA" id="ARBA00022679"/>
    </source>
</evidence>
<feature type="binding site" evidence="9">
    <location>
        <begin position="11"/>
        <end position="18"/>
    </location>
    <ligand>
        <name>ATP</name>
        <dbReference type="ChEBI" id="CHEBI:30616"/>
    </ligand>
</feature>
<dbReference type="InterPro" id="IPR008144">
    <property type="entry name" value="Guanylate_kin-like_dom"/>
</dbReference>
<organism evidence="11 12">
    <name type="scientific">SAR92 clade bacterium</name>
    <dbReference type="NCBI Taxonomy" id="2315479"/>
    <lineage>
        <taxon>Bacteria</taxon>
        <taxon>Pseudomonadati</taxon>
        <taxon>Pseudomonadota</taxon>
        <taxon>Gammaproteobacteria</taxon>
        <taxon>Cellvibrionales</taxon>
        <taxon>Porticoccaceae</taxon>
        <taxon>SAR92 clade</taxon>
    </lineage>
</organism>
<comment type="catalytic activity">
    <reaction evidence="9">
        <text>GMP + ATP = GDP + ADP</text>
        <dbReference type="Rhea" id="RHEA:20780"/>
        <dbReference type="ChEBI" id="CHEBI:30616"/>
        <dbReference type="ChEBI" id="CHEBI:58115"/>
        <dbReference type="ChEBI" id="CHEBI:58189"/>
        <dbReference type="ChEBI" id="CHEBI:456216"/>
        <dbReference type="EC" id="2.7.4.8"/>
    </reaction>
</comment>
<keyword evidence="9" id="KW-0963">Cytoplasm</keyword>
<dbReference type="Proteomes" id="UP000318148">
    <property type="component" value="Unassembled WGS sequence"/>
</dbReference>
<keyword evidence="4 9" id="KW-0808">Transferase</keyword>
<evidence type="ECO:0000256" key="9">
    <source>
        <dbReference type="HAMAP-Rule" id="MF_00328"/>
    </source>
</evidence>
<evidence type="ECO:0000259" key="10">
    <source>
        <dbReference type="PROSITE" id="PS50052"/>
    </source>
</evidence>
<dbReference type="PROSITE" id="PS50052">
    <property type="entry name" value="GUANYLATE_KINASE_2"/>
    <property type="match status" value="1"/>
</dbReference>
<comment type="function">
    <text evidence="9">Essential for recycling GMP and indirectly, cGMP.</text>
</comment>
<sequence length="202" mass="23112">MTLGNLFIISAPSGAGKTSLVRHCVDARSDIEVSISYTTRPPRSKEQHGKDYFFVSEKEFDQMILNNSFIEYASIYGYRYGTSIQLVKKSIDNGVNVILEIDWQGALQVRNKFPNNTSIFILPPSIKELEERLRKRGQDDDNTICGRLSAAKNEIKHCKEFDYFIVNEDFDISVRELLRIIDVDKSRVANTKINSILDKLLI</sequence>
<evidence type="ECO:0000256" key="1">
    <source>
        <dbReference type="ARBA" id="ARBA00005790"/>
    </source>
</evidence>
<dbReference type="GO" id="GO:0005524">
    <property type="term" value="F:ATP binding"/>
    <property type="evidence" value="ECO:0007669"/>
    <property type="project" value="UniProtKB-UniRule"/>
</dbReference>
<evidence type="ECO:0000256" key="5">
    <source>
        <dbReference type="ARBA" id="ARBA00022741"/>
    </source>
</evidence>
<reference evidence="11 12" key="1">
    <citation type="submission" date="2019-02" db="EMBL/GenBank/DDBJ databases">
        <title>Prokaryotic population dynamics and viral predation in marine succession experiment using metagenomics: the confinement effect.</title>
        <authorList>
            <person name="Haro-Moreno J.M."/>
            <person name="Rodriguez-Valera F."/>
            <person name="Lopez-Perez M."/>
        </authorList>
    </citation>
    <scope>NUCLEOTIDE SEQUENCE [LARGE SCALE GENOMIC DNA]</scope>
    <source>
        <strain evidence="11">MED-G169</strain>
    </source>
</reference>
<comment type="caution">
    <text evidence="11">The sequence shown here is derived from an EMBL/GenBank/DDBJ whole genome shotgun (WGS) entry which is preliminary data.</text>
</comment>
<evidence type="ECO:0000313" key="12">
    <source>
        <dbReference type="Proteomes" id="UP000318148"/>
    </source>
</evidence>
<dbReference type="SMART" id="SM00072">
    <property type="entry name" value="GuKc"/>
    <property type="match status" value="1"/>
</dbReference>
<feature type="domain" description="Guanylate kinase-like" evidence="10">
    <location>
        <begin position="4"/>
        <end position="182"/>
    </location>
</feature>
<dbReference type="SUPFAM" id="SSF52540">
    <property type="entry name" value="P-loop containing nucleoside triphosphate hydrolases"/>
    <property type="match status" value="1"/>
</dbReference>
<dbReference type="Pfam" id="PF00625">
    <property type="entry name" value="Guanylate_kin"/>
    <property type="match status" value="1"/>
</dbReference>
<dbReference type="PROSITE" id="PS00856">
    <property type="entry name" value="GUANYLATE_KINASE_1"/>
    <property type="match status" value="1"/>
</dbReference>
<dbReference type="PANTHER" id="PTHR23117">
    <property type="entry name" value="GUANYLATE KINASE-RELATED"/>
    <property type="match status" value="1"/>
</dbReference>
<comment type="subcellular location">
    <subcellularLocation>
        <location evidence="9">Cytoplasm</location>
    </subcellularLocation>
</comment>
<dbReference type="AlphaFoldDB" id="A0A520LKU2"/>
<dbReference type="PANTHER" id="PTHR23117:SF13">
    <property type="entry name" value="GUANYLATE KINASE"/>
    <property type="match status" value="1"/>
</dbReference>
<comment type="similarity">
    <text evidence="1 9">Belongs to the guanylate kinase family.</text>
</comment>
<keyword evidence="7 9" id="KW-0067">ATP-binding</keyword>
<dbReference type="GO" id="GO:0004385">
    <property type="term" value="F:GMP kinase activity"/>
    <property type="evidence" value="ECO:0007669"/>
    <property type="project" value="UniProtKB-UniRule"/>
</dbReference>
<evidence type="ECO:0000313" key="11">
    <source>
        <dbReference type="EMBL" id="RZO05581.1"/>
    </source>
</evidence>
<name>A0A520LKU2_9GAMM</name>
<keyword evidence="5 9" id="KW-0547">Nucleotide-binding</keyword>
<dbReference type="EMBL" id="SHBO01000039">
    <property type="protein sequence ID" value="RZO05581.1"/>
    <property type="molecule type" value="Genomic_DNA"/>
</dbReference>
<dbReference type="InterPro" id="IPR027417">
    <property type="entry name" value="P-loop_NTPase"/>
</dbReference>
<dbReference type="InterPro" id="IPR008145">
    <property type="entry name" value="GK/Ca_channel_bsu"/>
</dbReference>
<evidence type="ECO:0000256" key="7">
    <source>
        <dbReference type="ARBA" id="ARBA00022840"/>
    </source>
</evidence>
<dbReference type="Gene3D" id="3.40.50.300">
    <property type="entry name" value="P-loop containing nucleotide triphosphate hydrolases"/>
    <property type="match status" value="2"/>
</dbReference>
<proteinExistence type="inferred from homology"/>
<dbReference type="Gene3D" id="3.30.63.10">
    <property type="entry name" value="Guanylate Kinase phosphate binding domain"/>
    <property type="match status" value="1"/>
</dbReference>
<dbReference type="GO" id="GO:0005829">
    <property type="term" value="C:cytosol"/>
    <property type="evidence" value="ECO:0007669"/>
    <property type="project" value="TreeGrafter"/>
</dbReference>